<reference evidence="2" key="1">
    <citation type="journal article" date="2014" name="Agronomy (Basel)">
        <title>A Draft Genome Sequence for Ensete ventricosum, the Drought-Tolerant Tree Against Hunger.</title>
        <authorList>
            <person name="Harrison J."/>
            <person name="Moore K.A."/>
            <person name="Paszkiewicz K."/>
            <person name="Jones T."/>
            <person name="Grant M."/>
            <person name="Ambacheew D."/>
            <person name="Muzemil S."/>
            <person name="Studholme D.J."/>
        </authorList>
    </citation>
    <scope>NUCLEOTIDE SEQUENCE [LARGE SCALE GENOMIC DNA]</scope>
</reference>
<proteinExistence type="predicted"/>
<protein>
    <submittedName>
        <fullName evidence="1">Uncharacterized protein</fullName>
    </submittedName>
</protein>
<sequence length="92" mass="10550">MQLCPYHFLPPELLHPVTAIYDLRYGETEMKQGNRIEGGSFWQCLINLGEMRRSLHSRLGLPLDRPLLRIANALSFGMKSTKDTHSVKYGAY</sequence>
<comment type="caution">
    <text evidence="1">The sequence shown here is derived from an EMBL/GenBank/DDBJ whole genome shotgun (WGS) entry which is preliminary data.</text>
</comment>
<dbReference type="GO" id="GO:0071567">
    <property type="term" value="F:deUFMylase activity"/>
    <property type="evidence" value="ECO:0007669"/>
    <property type="project" value="TreeGrafter"/>
</dbReference>
<organism evidence="1 2">
    <name type="scientific">Ensete ventricosum</name>
    <name type="common">Abyssinian banana</name>
    <name type="synonym">Musa ensete</name>
    <dbReference type="NCBI Taxonomy" id="4639"/>
    <lineage>
        <taxon>Eukaryota</taxon>
        <taxon>Viridiplantae</taxon>
        <taxon>Streptophyta</taxon>
        <taxon>Embryophyta</taxon>
        <taxon>Tracheophyta</taxon>
        <taxon>Spermatophyta</taxon>
        <taxon>Magnoliopsida</taxon>
        <taxon>Liliopsida</taxon>
        <taxon>Zingiberales</taxon>
        <taxon>Musaceae</taxon>
        <taxon>Ensete</taxon>
    </lineage>
</organism>
<dbReference type="Proteomes" id="UP000287651">
    <property type="component" value="Unassembled WGS sequence"/>
</dbReference>
<dbReference type="PANTHER" id="PTHR48153:SF2">
    <property type="entry name" value="UFM1-SPECIFIC PROTEASE 2"/>
    <property type="match status" value="1"/>
</dbReference>
<accession>A0A444ELP7</accession>
<dbReference type="EMBL" id="AMZH03004807">
    <property type="protein sequence ID" value="RRT68097.1"/>
    <property type="molecule type" value="Genomic_DNA"/>
</dbReference>
<gene>
    <name evidence="1" type="ORF">B296_00038628</name>
</gene>
<dbReference type="PANTHER" id="PTHR48153">
    <property type="entry name" value="UFM1-SPECIFIC PROTEASE 2"/>
    <property type="match status" value="1"/>
</dbReference>
<dbReference type="AlphaFoldDB" id="A0A444ELP7"/>
<name>A0A444ELP7_ENSVE</name>
<evidence type="ECO:0000313" key="2">
    <source>
        <dbReference type="Proteomes" id="UP000287651"/>
    </source>
</evidence>
<evidence type="ECO:0000313" key="1">
    <source>
        <dbReference type="EMBL" id="RRT68097.1"/>
    </source>
</evidence>